<dbReference type="OrthoDB" id="2355173at2"/>
<name>A0A0M2SK09_9STAP</name>
<sequence length="129" mass="15029">MAEISLDFKFRSRREKVWEALTDPDILSEWVMPNDFKPIVGHQCQFRNEEINLVVDSVVLAVEAPVRLSYTWVGGPLDTVVTWTLTEDEEWTVLHLDHTGFREEDMAYNGARYGWSDKIETLARILDQE</sequence>
<evidence type="ECO:0000259" key="2">
    <source>
        <dbReference type="Pfam" id="PF08327"/>
    </source>
</evidence>
<protein>
    <submittedName>
        <fullName evidence="3">ATPase</fullName>
    </submittedName>
</protein>
<dbReference type="Pfam" id="PF08327">
    <property type="entry name" value="AHSA1"/>
    <property type="match status" value="1"/>
</dbReference>
<reference evidence="3 4" key="1">
    <citation type="submission" date="2015-04" db="EMBL/GenBank/DDBJ databases">
        <title>Taxonomic description and genome sequence of Salinicoccus sediminis sp. nov., a novel hyper halotolerant bacterium isolated from marine sediment.</title>
        <authorList>
            <person name="Mathan Kumar R."/>
            <person name="Kaur G."/>
            <person name="Kumar N."/>
            <person name="Kumar A."/>
            <person name="Singh N.K."/>
            <person name="Kaur N."/>
            <person name="Mayilraj S."/>
        </authorList>
    </citation>
    <scope>NUCLEOTIDE SEQUENCE [LARGE SCALE GENOMIC DNA]</scope>
    <source>
        <strain evidence="3 4">SV-16</strain>
    </source>
</reference>
<evidence type="ECO:0000313" key="3">
    <source>
        <dbReference type="EMBL" id="KKK34588.1"/>
    </source>
</evidence>
<evidence type="ECO:0000256" key="1">
    <source>
        <dbReference type="ARBA" id="ARBA00006817"/>
    </source>
</evidence>
<dbReference type="STRING" id="1432562.WN59_07635"/>
<gene>
    <name evidence="3" type="ORF">WN59_07635</name>
</gene>
<dbReference type="AlphaFoldDB" id="A0A0M2SK09"/>
<comment type="similarity">
    <text evidence="1">Belongs to the AHA1 family.</text>
</comment>
<proteinExistence type="inferred from homology"/>
<dbReference type="InterPro" id="IPR013538">
    <property type="entry name" value="ASHA1/2-like_C"/>
</dbReference>
<dbReference type="RefSeq" id="WP_046515270.1">
    <property type="nucleotide sequence ID" value="NZ_LAYZ01000004.1"/>
</dbReference>
<dbReference type="InterPro" id="IPR023393">
    <property type="entry name" value="START-like_dom_sf"/>
</dbReference>
<dbReference type="SUPFAM" id="SSF55961">
    <property type="entry name" value="Bet v1-like"/>
    <property type="match status" value="1"/>
</dbReference>
<dbReference type="PATRIC" id="fig|1432562.3.peg.1523"/>
<feature type="domain" description="Activator of Hsp90 ATPase homologue 1/2-like C-terminal" evidence="2">
    <location>
        <begin position="13"/>
        <end position="126"/>
    </location>
</feature>
<dbReference type="Proteomes" id="UP000034287">
    <property type="component" value="Unassembled WGS sequence"/>
</dbReference>
<accession>A0A0M2SK09</accession>
<evidence type="ECO:0000313" key="4">
    <source>
        <dbReference type="Proteomes" id="UP000034287"/>
    </source>
</evidence>
<organism evidence="3 4">
    <name type="scientific">Salinicoccus sediminis</name>
    <dbReference type="NCBI Taxonomy" id="1432562"/>
    <lineage>
        <taxon>Bacteria</taxon>
        <taxon>Bacillati</taxon>
        <taxon>Bacillota</taxon>
        <taxon>Bacilli</taxon>
        <taxon>Bacillales</taxon>
        <taxon>Staphylococcaceae</taxon>
        <taxon>Salinicoccus</taxon>
    </lineage>
</organism>
<dbReference type="CDD" id="cd07814">
    <property type="entry name" value="SRPBCC_CalC_Aha1-like"/>
    <property type="match status" value="1"/>
</dbReference>
<comment type="caution">
    <text evidence="3">The sequence shown here is derived from an EMBL/GenBank/DDBJ whole genome shotgun (WGS) entry which is preliminary data.</text>
</comment>
<dbReference type="EMBL" id="LAYZ01000004">
    <property type="protein sequence ID" value="KKK34588.1"/>
    <property type="molecule type" value="Genomic_DNA"/>
</dbReference>
<keyword evidence="4" id="KW-1185">Reference proteome</keyword>
<dbReference type="Gene3D" id="3.30.530.20">
    <property type="match status" value="1"/>
</dbReference>